<keyword evidence="1" id="KW-0614">Plasmid</keyword>
<accession>A0A1B2ESC7</accession>
<dbReference type="AlphaFoldDB" id="A0A1B2ESC7"/>
<proteinExistence type="predicted"/>
<name>A0A1B2ESC7_9HYPH</name>
<geneLocation type="plasmid" evidence="1">
    <name>unnamed1</name>
</geneLocation>
<reference evidence="1" key="1">
    <citation type="submission" date="2016-07" db="EMBL/GenBank/DDBJ databases">
        <title>Microvirga ossetica sp. nov. a new species of rhizobia isolated from root nodules of the legume species Vicia alpestris Steven originated from North Ossetia region in the Caucasus.</title>
        <authorList>
            <person name="Safronova V.I."/>
            <person name="Kuznetsova I.G."/>
            <person name="Sazanova A.L."/>
            <person name="Belimov A."/>
            <person name="Andronov E."/>
            <person name="Osledkin Y.S."/>
            <person name="Onishchuk O.P."/>
            <person name="Kurchak O.N."/>
            <person name="Shaposhnikov A.I."/>
            <person name="Willems A."/>
            <person name="Tikhonovich I.A."/>
        </authorList>
    </citation>
    <scope>NUCLEOTIDE SEQUENCE [LARGE SCALE GENOMIC DNA]</scope>
    <source>
        <strain evidence="1">V5/3M</strain>
        <plasmid evidence="1">unnamed1</plasmid>
    </source>
</reference>
<dbReference type="KEGG" id="moc:BB934_31245"/>
<sequence>MKKLVTTAGPVITAQMDGYLIEERLLDHIMIQVSDKGSGILEIAFHERDQRFLSQFCAAQQAQWLHEAMLHVDAGCPLETPDGKTAWITDEALPNPKSSIKAMRPARQEHDLPPGLEFLMRN</sequence>
<organism evidence="1">
    <name type="scientific">Microvirga ossetica</name>
    <dbReference type="NCBI Taxonomy" id="1882682"/>
    <lineage>
        <taxon>Bacteria</taxon>
        <taxon>Pseudomonadati</taxon>
        <taxon>Pseudomonadota</taxon>
        <taxon>Alphaproteobacteria</taxon>
        <taxon>Hyphomicrobiales</taxon>
        <taxon>Methylobacteriaceae</taxon>
        <taxon>Microvirga</taxon>
    </lineage>
</organism>
<evidence type="ECO:0000313" key="1">
    <source>
        <dbReference type="EMBL" id="ANY82732.1"/>
    </source>
</evidence>
<dbReference type="EMBL" id="CP016617">
    <property type="protein sequence ID" value="ANY82732.1"/>
    <property type="molecule type" value="Genomic_DNA"/>
</dbReference>
<gene>
    <name evidence="1" type="ORF">BB934_31245</name>
</gene>
<protein>
    <submittedName>
        <fullName evidence="1">Uncharacterized protein</fullName>
    </submittedName>
</protein>